<dbReference type="PANTHER" id="PTHR10334">
    <property type="entry name" value="CYSTEINE-RICH SECRETORY PROTEIN-RELATED"/>
    <property type="match status" value="1"/>
</dbReference>
<dbReference type="CTD" id="9820222"/>
<dbReference type="EMBL" id="DS268409">
    <property type="protein sequence ID" value="EFO95143.1"/>
    <property type="molecule type" value="Genomic_DNA"/>
</dbReference>
<evidence type="ECO:0000313" key="2">
    <source>
        <dbReference type="Proteomes" id="UP000008281"/>
    </source>
</evidence>
<dbReference type="Proteomes" id="UP000008281">
    <property type="component" value="Unassembled WGS sequence"/>
</dbReference>
<reference evidence="1" key="1">
    <citation type="submission" date="2007-07" db="EMBL/GenBank/DDBJ databases">
        <title>PCAP assembly of the Caenorhabditis remanei genome.</title>
        <authorList>
            <consortium name="The Caenorhabditis remanei Sequencing Consortium"/>
            <person name="Wilson R.K."/>
        </authorList>
    </citation>
    <scope>NUCLEOTIDE SEQUENCE [LARGE SCALE GENOMIC DNA]</scope>
    <source>
        <strain evidence="1">PB4641</strain>
    </source>
</reference>
<organism evidence="2">
    <name type="scientific">Caenorhabditis remanei</name>
    <name type="common">Caenorhabditis vulgaris</name>
    <dbReference type="NCBI Taxonomy" id="31234"/>
    <lineage>
        <taxon>Eukaryota</taxon>
        <taxon>Metazoa</taxon>
        <taxon>Ecdysozoa</taxon>
        <taxon>Nematoda</taxon>
        <taxon>Chromadorea</taxon>
        <taxon>Rhabditida</taxon>
        <taxon>Rhabditina</taxon>
        <taxon>Rhabditomorpha</taxon>
        <taxon>Rhabditoidea</taxon>
        <taxon>Rhabditidae</taxon>
        <taxon>Peloderinae</taxon>
        <taxon>Caenorhabditis</taxon>
    </lineage>
</organism>
<sequence>MQIVAFIAFLVFGLQAQLSLPGPSSDRIVSTHLKMRKNFAQGGRYIQGIRQPSATNMMKMAWDSSLATSAQNYAATCPTGRSGATGYGENIRFVYTTAPISPLDGYAIDAPVYWDQQFGNYGLPSLTMTSSILASGVADATQMAWAKSKLIGCGVTDCGPDASQNNKTKIVVICHYSPKGNIIGETMYEAGITCSNCPSPTACESEMGFSTGMCV</sequence>
<dbReference type="AlphaFoldDB" id="E3LIY8"/>
<dbReference type="GO" id="GO:0005576">
    <property type="term" value="C:extracellular region"/>
    <property type="evidence" value="ECO:0007669"/>
    <property type="project" value="InterPro"/>
</dbReference>
<dbReference type="InterPro" id="IPR014044">
    <property type="entry name" value="CAP_dom"/>
</dbReference>
<keyword evidence="2" id="KW-1185">Reference proteome</keyword>
<dbReference type="RefSeq" id="XP_003116247.2">
    <property type="nucleotide sequence ID" value="XM_003116199.2"/>
</dbReference>
<dbReference type="FunFam" id="3.40.33.10:FF:000013">
    <property type="entry name" value="SCP-Like extracellular protein"/>
    <property type="match status" value="1"/>
</dbReference>
<dbReference type="PROSITE" id="PS01010">
    <property type="entry name" value="CRISP_2"/>
    <property type="match status" value="1"/>
</dbReference>
<dbReference type="KEGG" id="crq:GCK72_020486"/>
<dbReference type="PRINTS" id="PR00837">
    <property type="entry name" value="V5TPXLIKE"/>
</dbReference>
<dbReference type="InterPro" id="IPR018244">
    <property type="entry name" value="Allrgn_V5/Tpx1_CS"/>
</dbReference>
<dbReference type="OMA" id="TACESEM"/>
<accession>E3LIY8</accession>
<dbReference type="Gene3D" id="3.40.33.10">
    <property type="entry name" value="CAP"/>
    <property type="match status" value="1"/>
</dbReference>
<gene>
    <name evidence="1" type="ORF">CRE_09459</name>
</gene>
<dbReference type="HOGENOM" id="CLU_035730_7_1_1"/>
<dbReference type="CDD" id="cd05380">
    <property type="entry name" value="CAP_euk"/>
    <property type="match status" value="1"/>
</dbReference>
<dbReference type="InterPro" id="IPR035940">
    <property type="entry name" value="CAP_sf"/>
</dbReference>
<dbReference type="SMART" id="SM00198">
    <property type="entry name" value="SCP"/>
    <property type="match status" value="1"/>
</dbReference>
<dbReference type="eggNOG" id="KOG3017">
    <property type="taxonomic scope" value="Eukaryota"/>
</dbReference>
<protein>
    <submittedName>
        <fullName evidence="1">Uncharacterized protein</fullName>
    </submittedName>
</protein>
<evidence type="ECO:0000313" key="1">
    <source>
        <dbReference type="EMBL" id="EFO95143.1"/>
    </source>
</evidence>
<dbReference type="Pfam" id="PF00188">
    <property type="entry name" value="CAP"/>
    <property type="match status" value="1"/>
</dbReference>
<dbReference type="GeneID" id="9820222"/>
<dbReference type="InterPro" id="IPR001283">
    <property type="entry name" value="CRISP-related"/>
</dbReference>
<dbReference type="OrthoDB" id="5874910at2759"/>
<proteinExistence type="predicted"/>
<name>E3LIY8_CAERE</name>
<dbReference type="SUPFAM" id="SSF55797">
    <property type="entry name" value="PR-1-like"/>
    <property type="match status" value="1"/>
</dbReference>
<dbReference type="STRING" id="31234.E3LIY8"/>